<feature type="transmembrane region" description="Helical" evidence="1">
    <location>
        <begin position="238"/>
        <end position="258"/>
    </location>
</feature>
<keyword evidence="3" id="KW-1185">Reference proteome</keyword>
<dbReference type="Proteomes" id="UP000239485">
    <property type="component" value="Unassembled WGS sequence"/>
</dbReference>
<feature type="transmembrane region" description="Helical" evidence="1">
    <location>
        <begin position="209"/>
        <end position="226"/>
    </location>
</feature>
<name>A0A2S6ITD0_9ACTN</name>
<dbReference type="PANTHER" id="PTHR40761">
    <property type="entry name" value="CONSERVED INTEGRAL MEMBRANE ALANINE VALINE AND LEUCINE RICH PROTEIN-RELATED"/>
    <property type="match status" value="1"/>
</dbReference>
<feature type="transmembrane region" description="Helical" evidence="1">
    <location>
        <begin position="63"/>
        <end position="87"/>
    </location>
</feature>
<dbReference type="AlphaFoldDB" id="A0A2S6ITD0"/>
<organism evidence="2 3">
    <name type="scientific">Kineococcus xinjiangensis</name>
    <dbReference type="NCBI Taxonomy" id="512762"/>
    <lineage>
        <taxon>Bacteria</taxon>
        <taxon>Bacillati</taxon>
        <taxon>Actinomycetota</taxon>
        <taxon>Actinomycetes</taxon>
        <taxon>Kineosporiales</taxon>
        <taxon>Kineosporiaceae</taxon>
        <taxon>Kineococcus</taxon>
    </lineage>
</organism>
<feature type="transmembrane region" description="Helical" evidence="1">
    <location>
        <begin position="264"/>
        <end position="285"/>
    </location>
</feature>
<comment type="caution">
    <text evidence="2">The sequence shown here is derived from an EMBL/GenBank/DDBJ whole genome shotgun (WGS) entry which is preliminary data.</text>
</comment>
<dbReference type="InterPro" id="IPR037185">
    <property type="entry name" value="EmrE-like"/>
</dbReference>
<dbReference type="RefSeq" id="WP_104431710.1">
    <property type="nucleotide sequence ID" value="NZ_PTJD01000003.1"/>
</dbReference>
<dbReference type="EMBL" id="PTJD01000003">
    <property type="protein sequence ID" value="PPK97499.1"/>
    <property type="molecule type" value="Genomic_DNA"/>
</dbReference>
<dbReference type="SUPFAM" id="SSF103481">
    <property type="entry name" value="Multidrug resistance efflux transporter EmrE"/>
    <property type="match status" value="1"/>
</dbReference>
<dbReference type="PANTHER" id="PTHR40761:SF1">
    <property type="entry name" value="CONSERVED INTEGRAL MEMBRANE ALANINE VALINE AND LEUCINE RICH PROTEIN-RELATED"/>
    <property type="match status" value="1"/>
</dbReference>
<gene>
    <name evidence="2" type="ORF">CLV92_10329</name>
</gene>
<evidence type="ECO:0000256" key="1">
    <source>
        <dbReference type="SAM" id="Phobius"/>
    </source>
</evidence>
<keyword evidence="1" id="KW-0472">Membrane</keyword>
<feature type="transmembrane region" description="Helical" evidence="1">
    <location>
        <begin position="125"/>
        <end position="146"/>
    </location>
</feature>
<sequence>MTTALLAALGASTGYALAAVLQALAVRRSGIGAAALARSPWYLLALLGDGTAWLLSLMALRRLPLFTVQSILAGSLALTVVLARLFLGARLRRVDTVAIVVMVCSLAAVGGAGQESRATALGPHATAGLLAVVAALLLTYVTAGLVERRPRGRALPGWAFAALAGLSFSCAAVAARAIHAPGPPHLPGGEGPPGSHDPPLDLVQLLTEPLAWTVVVAGVLGIRAYAAAMHHGGIGKAAALLWGMEVVASALAGLHLLGDDVRPGWELTATLGVTGVLVSAVVLALSPGERAAEEGHPLPPPL</sequence>
<dbReference type="OrthoDB" id="3290813at2"/>
<proteinExistence type="predicted"/>
<keyword evidence="1" id="KW-1133">Transmembrane helix</keyword>
<accession>A0A2S6ITD0</accession>
<protein>
    <recommendedName>
        <fullName evidence="4">EamA-like transporter family protein</fullName>
    </recommendedName>
</protein>
<evidence type="ECO:0008006" key="4">
    <source>
        <dbReference type="Google" id="ProtNLM"/>
    </source>
</evidence>
<reference evidence="2 3" key="1">
    <citation type="submission" date="2018-02" db="EMBL/GenBank/DDBJ databases">
        <title>Genomic Encyclopedia of Archaeal and Bacterial Type Strains, Phase II (KMG-II): from individual species to whole genera.</title>
        <authorList>
            <person name="Goeker M."/>
        </authorList>
    </citation>
    <scope>NUCLEOTIDE SEQUENCE [LARGE SCALE GENOMIC DNA]</scope>
    <source>
        <strain evidence="2 3">DSM 22857</strain>
    </source>
</reference>
<keyword evidence="1" id="KW-0812">Transmembrane</keyword>
<feature type="transmembrane region" description="Helical" evidence="1">
    <location>
        <begin position="158"/>
        <end position="178"/>
    </location>
</feature>
<evidence type="ECO:0000313" key="3">
    <source>
        <dbReference type="Proteomes" id="UP000239485"/>
    </source>
</evidence>
<evidence type="ECO:0000313" key="2">
    <source>
        <dbReference type="EMBL" id="PPK97499.1"/>
    </source>
</evidence>
<feature type="transmembrane region" description="Helical" evidence="1">
    <location>
        <begin position="94"/>
        <end position="113"/>
    </location>
</feature>